<feature type="transmembrane region" description="Helical" evidence="1">
    <location>
        <begin position="195"/>
        <end position="214"/>
    </location>
</feature>
<feature type="transmembrane region" description="Helical" evidence="1">
    <location>
        <begin position="38"/>
        <end position="59"/>
    </location>
</feature>
<dbReference type="Pfam" id="PF14219">
    <property type="entry name" value="DUF4328"/>
    <property type="match status" value="1"/>
</dbReference>
<sequence>MSEEPMNPYAAPKEASLLETGASAEGVKVDDPTVLARWTIGLLVFVTAYDLLVHAFLTFDAEGTLGVLASMDLVENGSLVGMLAYFVIFLCWMYRVMWNAKRVDPSNAKISPGFGVGSYFIPILNFWVPCRALMQASRSTLGEAKVVLYWWLASMGMIVVVVFYIILLLSGLIHVTEEMLDDPESVNSVTWVDHFIVMADLIITFLEVTMILPLTRRQREWSMVGVASPA</sequence>
<reference evidence="4" key="1">
    <citation type="journal article" date="2019" name="Int. J. Syst. Evol. Microbiol.">
        <title>The Global Catalogue of Microorganisms (GCM) 10K type strain sequencing project: providing services to taxonomists for standard genome sequencing and annotation.</title>
        <authorList>
            <consortium name="The Broad Institute Genomics Platform"/>
            <consortium name="The Broad Institute Genome Sequencing Center for Infectious Disease"/>
            <person name="Wu L."/>
            <person name="Ma J."/>
        </authorList>
    </citation>
    <scope>NUCLEOTIDE SEQUENCE [LARGE SCALE GENOMIC DNA]</scope>
    <source>
        <strain evidence="4">CGMCC 4.1467</strain>
    </source>
</reference>
<evidence type="ECO:0000313" key="3">
    <source>
        <dbReference type="EMBL" id="MFC7338253.1"/>
    </source>
</evidence>
<comment type="caution">
    <text evidence="3">The sequence shown here is derived from an EMBL/GenBank/DDBJ whole genome shotgun (WGS) entry which is preliminary data.</text>
</comment>
<feature type="transmembrane region" description="Helical" evidence="1">
    <location>
        <begin position="79"/>
        <end position="98"/>
    </location>
</feature>
<feature type="domain" description="DUF4328" evidence="2">
    <location>
        <begin position="78"/>
        <end position="168"/>
    </location>
</feature>
<keyword evidence="1" id="KW-0472">Membrane</keyword>
<dbReference type="InterPro" id="IPR025565">
    <property type="entry name" value="DUF4328"/>
</dbReference>
<protein>
    <submittedName>
        <fullName evidence="3">DUF4328 domain-containing protein</fullName>
    </submittedName>
</protein>
<evidence type="ECO:0000259" key="2">
    <source>
        <dbReference type="Pfam" id="PF14219"/>
    </source>
</evidence>
<feature type="transmembrane region" description="Helical" evidence="1">
    <location>
        <begin position="110"/>
        <end position="128"/>
    </location>
</feature>
<gene>
    <name evidence="3" type="ORF">ACFQY0_13750</name>
</gene>
<dbReference type="EMBL" id="JBHTBS010000007">
    <property type="protein sequence ID" value="MFC7338253.1"/>
    <property type="molecule type" value="Genomic_DNA"/>
</dbReference>
<evidence type="ECO:0000313" key="4">
    <source>
        <dbReference type="Proteomes" id="UP001596472"/>
    </source>
</evidence>
<feature type="transmembrane region" description="Helical" evidence="1">
    <location>
        <begin position="148"/>
        <end position="175"/>
    </location>
</feature>
<dbReference type="Proteomes" id="UP001596472">
    <property type="component" value="Unassembled WGS sequence"/>
</dbReference>
<organism evidence="3 4">
    <name type="scientific">Haloferula chungangensis</name>
    <dbReference type="NCBI Taxonomy" id="1048331"/>
    <lineage>
        <taxon>Bacteria</taxon>
        <taxon>Pseudomonadati</taxon>
        <taxon>Verrucomicrobiota</taxon>
        <taxon>Verrucomicrobiia</taxon>
        <taxon>Verrucomicrobiales</taxon>
        <taxon>Verrucomicrobiaceae</taxon>
        <taxon>Haloferula</taxon>
    </lineage>
</organism>
<proteinExistence type="predicted"/>
<accession>A0ABW2L788</accession>
<evidence type="ECO:0000256" key="1">
    <source>
        <dbReference type="SAM" id="Phobius"/>
    </source>
</evidence>
<dbReference type="RefSeq" id="WP_379713355.1">
    <property type="nucleotide sequence ID" value="NZ_JBHTBS010000007.1"/>
</dbReference>
<keyword evidence="1" id="KW-1133">Transmembrane helix</keyword>
<name>A0ABW2L788_9BACT</name>
<keyword evidence="4" id="KW-1185">Reference proteome</keyword>
<keyword evidence="1" id="KW-0812">Transmembrane</keyword>